<dbReference type="GO" id="GO:0042956">
    <property type="term" value="P:maltodextrin transmembrane transport"/>
    <property type="evidence" value="ECO:0007669"/>
    <property type="project" value="TreeGrafter"/>
</dbReference>
<comment type="similarity">
    <text evidence="1">Belongs to the bacterial solute-binding protein 1 family.</text>
</comment>
<gene>
    <name evidence="4" type="ORF">HNQ80_001923</name>
</gene>
<dbReference type="AlphaFoldDB" id="A0A841KY41"/>
<dbReference type="PANTHER" id="PTHR30061">
    <property type="entry name" value="MALTOSE-BINDING PERIPLASMIC PROTEIN"/>
    <property type="match status" value="1"/>
</dbReference>
<dbReference type="RefSeq" id="WP_243183098.1">
    <property type="nucleotide sequence ID" value="NZ_JACHEN010000010.1"/>
</dbReference>
<keyword evidence="3" id="KW-0732">Signal</keyword>
<dbReference type="PANTHER" id="PTHR30061:SF50">
    <property type="entry name" value="MALTOSE_MALTODEXTRIN-BINDING PERIPLASMIC PROTEIN"/>
    <property type="match status" value="1"/>
</dbReference>
<sequence>MAMKKQRPFALFLCLLLCSFIIWGPIYFLEFKPGVQQEDPMSNTIKWRGVITLWDYPHLDVSNGSRYGWIVSKIKAFEKANPGVYIELKPMDLKTGPLELETAIQTGTFPDIAPVATDFAIIDRGVLEPVDKYLTHEEEGDYKTQALNAVRYNGKTWGFPSMMTTYTMLLNLDLFQEKGIDPPKDGNWTYEEFVETTKVLTFDKNGDGKNDVYGFNSFIDLNSYNTWGILLSDGAQVFDDSLNYRFNDERAKSGLKKLVDLKQVYGVTPPNFGENTEREAWESFYKEKKVAVYPVGTWAINVLNNLKNQGLGFQIGAANYPIGEKGIPISLSNNVSAYGIFKQKDPQKLEMCVKFLKFVTADEFQKDLSRLGVFPVKKSGEDIYQLDLLMATVEKSLAYCENLPTHPNWMTIDGILQSQIRLAVLGNKTVEDALRDAQLKIETYNRITQEQ</sequence>
<evidence type="ECO:0000256" key="2">
    <source>
        <dbReference type="ARBA" id="ARBA00022448"/>
    </source>
</evidence>
<evidence type="ECO:0000256" key="3">
    <source>
        <dbReference type="ARBA" id="ARBA00022729"/>
    </source>
</evidence>
<dbReference type="Gene3D" id="3.40.190.10">
    <property type="entry name" value="Periplasmic binding protein-like II"/>
    <property type="match status" value="1"/>
</dbReference>
<dbReference type="GO" id="GO:0015768">
    <property type="term" value="P:maltose transport"/>
    <property type="evidence" value="ECO:0007669"/>
    <property type="project" value="TreeGrafter"/>
</dbReference>
<dbReference type="GO" id="GO:0055052">
    <property type="term" value="C:ATP-binding cassette (ABC) transporter complex, substrate-binding subunit-containing"/>
    <property type="evidence" value="ECO:0007669"/>
    <property type="project" value="TreeGrafter"/>
</dbReference>
<protein>
    <submittedName>
        <fullName evidence="4">Multiple sugar transport system substrate-binding protein</fullName>
    </submittedName>
</protein>
<name>A0A841KY41_9FIRM</name>
<reference evidence="4 5" key="1">
    <citation type="submission" date="2020-08" db="EMBL/GenBank/DDBJ databases">
        <title>Genomic Encyclopedia of Type Strains, Phase IV (KMG-IV): sequencing the most valuable type-strain genomes for metagenomic binning, comparative biology and taxonomic classification.</title>
        <authorList>
            <person name="Goeker M."/>
        </authorList>
    </citation>
    <scope>NUCLEOTIDE SEQUENCE [LARGE SCALE GENOMIC DNA]</scope>
    <source>
        <strain evidence="4 5">DSM 103526</strain>
    </source>
</reference>
<evidence type="ECO:0000313" key="4">
    <source>
        <dbReference type="EMBL" id="MBB6215832.1"/>
    </source>
</evidence>
<keyword evidence="2" id="KW-0813">Transport</keyword>
<keyword evidence="5" id="KW-1185">Reference proteome</keyword>
<evidence type="ECO:0000313" key="5">
    <source>
        <dbReference type="Proteomes" id="UP000579281"/>
    </source>
</evidence>
<dbReference type="Pfam" id="PF13416">
    <property type="entry name" value="SBP_bac_8"/>
    <property type="match status" value="1"/>
</dbReference>
<accession>A0A841KY41</accession>
<dbReference type="InterPro" id="IPR006059">
    <property type="entry name" value="SBP"/>
</dbReference>
<evidence type="ECO:0000256" key="1">
    <source>
        <dbReference type="ARBA" id="ARBA00008520"/>
    </source>
</evidence>
<dbReference type="EMBL" id="JACHEN010000010">
    <property type="protein sequence ID" value="MBB6215832.1"/>
    <property type="molecule type" value="Genomic_DNA"/>
</dbReference>
<comment type="caution">
    <text evidence="4">The sequence shown here is derived from an EMBL/GenBank/DDBJ whole genome shotgun (WGS) entry which is preliminary data.</text>
</comment>
<dbReference type="Proteomes" id="UP000579281">
    <property type="component" value="Unassembled WGS sequence"/>
</dbReference>
<proteinExistence type="inferred from homology"/>
<keyword evidence="4" id="KW-0762">Sugar transport</keyword>
<dbReference type="SUPFAM" id="SSF53850">
    <property type="entry name" value="Periplasmic binding protein-like II"/>
    <property type="match status" value="1"/>
</dbReference>
<dbReference type="GO" id="GO:1901982">
    <property type="term" value="F:maltose binding"/>
    <property type="evidence" value="ECO:0007669"/>
    <property type="project" value="TreeGrafter"/>
</dbReference>
<organism evidence="4 5">
    <name type="scientific">Anaerosolibacter carboniphilus</name>
    <dbReference type="NCBI Taxonomy" id="1417629"/>
    <lineage>
        <taxon>Bacteria</taxon>
        <taxon>Bacillati</taxon>
        <taxon>Bacillota</taxon>
        <taxon>Clostridia</taxon>
        <taxon>Peptostreptococcales</taxon>
        <taxon>Thermotaleaceae</taxon>
        <taxon>Anaerosolibacter</taxon>
    </lineage>
</organism>